<dbReference type="InterPro" id="IPR011426">
    <property type="entry name" value="CamS"/>
</dbReference>
<dbReference type="EMBL" id="QLMH01000025">
    <property type="protein sequence ID" value="RAK15093.1"/>
    <property type="molecule type" value="Genomic_DNA"/>
</dbReference>
<evidence type="ECO:0000313" key="2">
    <source>
        <dbReference type="EMBL" id="RAK15093.1"/>
    </source>
</evidence>
<evidence type="ECO:0000256" key="1">
    <source>
        <dbReference type="SAM" id="SignalP"/>
    </source>
</evidence>
<dbReference type="RefSeq" id="WP_111646505.1">
    <property type="nucleotide sequence ID" value="NZ_QLMH01000025.1"/>
</dbReference>
<feature type="signal peptide" evidence="1">
    <location>
        <begin position="1"/>
        <end position="19"/>
    </location>
</feature>
<dbReference type="OrthoDB" id="9795361at2"/>
<dbReference type="Proteomes" id="UP000248555">
    <property type="component" value="Unassembled WGS sequence"/>
</dbReference>
<evidence type="ECO:0000313" key="3">
    <source>
        <dbReference type="Proteomes" id="UP000248555"/>
    </source>
</evidence>
<comment type="caution">
    <text evidence="2">The sequence shown here is derived from an EMBL/GenBank/DDBJ whole genome shotgun (WGS) entry which is preliminary data.</text>
</comment>
<organism evidence="2 3">
    <name type="scientific">Paranoxybacillus vitaminiphilus</name>
    <dbReference type="NCBI Taxonomy" id="581036"/>
    <lineage>
        <taxon>Bacteria</taxon>
        <taxon>Bacillati</taxon>
        <taxon>Bacillota</taxon>
        <taxon>Bacilli</taxon>
        <taxon>Bacillales</taxon>
        <taxon>Anoxybacillaceae</taxon>
        <taxon>Paranoxybacillus</taxon>
    </lineage>
</organism>
<proteinExistence type="predicted"/>
<keyword evidence="3" id="KW-1185">Reference proteome</keyword>
<dbReference type="PROSITE" id="PS51257">
    <property type="entry name" value="PROKAR_LIPOPROTEIN"/>
    <property type="match status" value="1"/>
</dbReference>
<sequence length="388" mass="44989">MKKIAVLFSVFMLILSACAPKFEQEEEIVQQTDNKQQKAIIPKYNISDSYYRTILPFKPGEARGLVVENLNTRLDVDEFESGLMRLAQERFSPNDYVFQEGQYLNKKTIESWLKRKLTKEQLKAQKMDESENVGLNPIMSDEGTNEEKNKKSPIYLAHIMEHDYLVKNNDEKVQLGGVVIGLAMNSVHYYQTEEGYPREVEIEDKVIEREGKRIAAEVLSRLRKIKELREVPITIALFKQQPATSIIPGHFFAVTHVDKGSSSIDDWEDVNEQYYLFPSDEAEKNHREDMMKFNNFKSDIDEFFPNYTGVIGKAFYRDDQLQQLTINIPMQFYGKAEVIGFTQYVTGLVMEHFPDYINVNVYISSVSGPESLIIRKANEEQPFVHIYQ</sequence>
<feature type="chain" id="PRO_5039626011" evidence="1">
    <location>
        <begin position="20"/>
        <end position="388"/>
    </location>
</feature>
<keyword evidence="1" id="KW-0732">Signal</keyword>
<dbReference type="AlphaFoldDB" id="A0A327Y259"/>
<dbReference type="PIRSF" id="PIRSF012509">
    <property type="entry name" value="CamS"/>
    <property type="match status" value="1"/>
</dbReference>
<dbReference type="Gene3D" id="3.10.570.10">
    <property type="entry name" value="sex pheromone staph- cam373 precursor domain"/>
    <property type="match status" value="1"/>
</dbReference>
<gene>
    <name evidence="2" type="ORF">B0I26_12528</name>
</gene>
<reference evidence="2 3" key="1">
    <citation type="submission" date="2018-06" db="EMBL/GenBank/DDBJ databases">
        <title>Genomic Encyclopedia of Type Strains, Phase III (KMG-III): the genomes of soil and plant-associated and newly described type strains.</title>
        <authorList>
            <person name="Whitman W."/>
        </authorList>
    </citation>
    <scope>NUCLEOTIDE SEQUENCE [LARGE SCALE GENOMIC DNA]</scope>
    <source>
        <strain evidence="2 3">CGMCC 1.8979</strain>
    </source>
</reference>
<accession>A0A327Y259</accession>
<dbReference type="CDD" id="cd13440">
    <property type="entry name" value="CamS_repeat_2"/>
    <property type="match status" value="1"/>
</dbReference>
<dbReference type="Pfam" id="PF07537">
    <property type="entry name" value="CamS"/>
    <property type="match status" value="1"/>
</dbReference>
<dbReference type="CDD" id="cd13441">
    <property type="entry name" value="CamS_repeat_1"/>
    <property type="match status" value="1"/>
</dbReference>
<protein>
    <submittedName>
        <fullName evidence="2">Protein involved in sex pheromone biosynthesis</fullName>
    </submittedName>
</protein>
<name>A0A327Y259_9BACL</name>